<accession>A0ABR1IT55</accession>
<evidence type="ECO:0000313" key="1">
    <source>
        <dbReference type="EMBL" id="KAK7440418.1"/>
    </source>
</evidence>
<keyword evidence="2" id="KW-1185">Reference proteome</keyword>
<sequence>MAPGRRNRARPAPERTALCQNCGEMFTPNGIVNHRKSCKKDIDNMVATINYEAELLGIIFDFKSKLIDWTVLESDDAFIEPLQSDFPGVSLTVETSYTSNDIEVHDSGARLNQIKTVFHPSSQIPDQFDSFQEFGNKGKPSTPKIPLDQCPWQPFPTRFDYEVSEFALRAGLNRNLTDELINLIHKASSLDFKLNMNNATDMNKFWDMASFKSPEFQKTTISAKFQEEEREFDFQFRPLWDWVVNIATNEELAQDLVWDAQQHFKFNTSYNDWERFIEEPWSADLWWKVQVCNEWL</sequence>
<dbReference type="EMBL" id="JBANRG010000068">
    <property type="protein sequence ID" value="KAK7440418.1"/>
    <property type="molecule type" value="Genomic_DNA"/>
</dbReference>
<reference evidence="1 2" key="1">
    <citation type="submission" date="2024-01" db="EMBL/GenBank/DDBJ databases">
        <title>A draft genome for the cacao thread blight pathogen Marasmiellus scandens.</title>
        <authorList>
            <person name="Baruah I.K."/>
            <person name="Leung J."/>
            <person name="Bukari Y."/>
            <person name="Amoako-Attah I."/>
            <person name="Meinhardt L.W."/>
            <person name="Bailey B.A."/>
            <person name="Cohen S.P."/>
        </authorList>
    </citation>
    <scope>NUCLEOTIDE SEQUENCE [LARGE SCALE GENOMIC DNA]</scope>
    <source>
        <strain evidence="1 2">GH-19</strain>
    </source>
</reference>
<evidence type="ECO:0008006" key="3">
    <source>
        <dbReference type="Google" id="ProtNLM"/>
    </source>
</evidence>
<organism evidence="1 2">
    <name type="scientific">Marasmiellus scandens</name>
    <dbReference type="NCBI Taxonomy" id="2682957"/>
    <lineage>
        <taxon>Eukaryota</taxon>
        <taxon>Fungi</taxon>
        <taxon>Dikarya</taxon>
        <taxon>Basidiomycota</taxon>
        <taxon>Agaricomycotina</taxon>
        <taxon>Agaricomycetes</taxon>
        <taxon>Agaricomycetidae</taxon>
        <taxon>Agaricales</taxon>
        <taxon>Marasmiineae</taxon>
        <taxon>Omphalotaceae</taxon>
        <taxon>Marasmiellus</taxon>
    </lineage>
</organism>
<proteinExistence type="predicted"/>
<gene>
    <name evidence="1" type="ORF">VKT23_017056</name>
</gene>
<protein>
    <recommendedName>
        <fullName evidence="3">C2H2-type domain-containing protein</fullName>
    </recommendedName>
</protein>
<dbReference type="Proteomes" id="UP001498398">
    <property type="component" value="Unassembled WGS sequence"/>
</dbReference>
<evidence type="ECO:0000313" key="2">
    <source>
        <dbReference type="Proteomes" id="UP001498398"/>
    </source>
</evidence>
<name>A0ABR1IT55_9AGAR</name>
<comment type="caution">
    <text evidence="1">The sequence shown here is derived from an EMBL/GenBank/DDBJ whole genome shotgun (WGS) entry which is preliminary data.</text>
</comment>